<sequence>MLQFEVKFVHFFLETIARERYCSGNNACGKRIEARQLRATKGSAADPLAESDCAGGVAAKRPTLRWGNERRRVSPKNK</sequence>
<comment type="caution">
    <text evidence="1">The sequence shown here is derived from an EMBL/GenBank/DDBJ whole genome shotgun (WGS) entry which is preliminary data.</text>
</comment>
<evidence type="ECO:0000313" key="2">
    <source>
        <dbReference type="Proteomes" id="UP000216035"/>
    </source>
</evidence>
<dbReference type="Proteomes" id="UP000216035">
    <property type="component" value="Unassembled WGS sequence"/>
</dbReference>
<protein>
    <submittedName>
        <fullName evidence="1">Uncharacterized protein</fullName>
    </submittedName>
</protein>
<accession>A0A255ZLC6</accession>
<dbReference type="AlphaFoldDB" id="A0A255ZLC6"/>
<reference evidence="1 2" key="1">
    <citation type="submission" date="2017-07" db="EMBL/GenBank/DDBJ databases">
        <title>Flavobacterium cyanobacteriorum sp. nov., isolated from cyanobacterial aggregates in a eutrophic lake.</title>
        <authorList>
            <person name="Cai H."/>
        </authorList>
    </citation>
    <scope>NUCLEOTIDE SEQUENCE [LARGE SCALE GENOMIC DNA]</scope>
    <source>
        <strain evidence="1 2">TH167</strain>
    </source>
</reference>
<gene>
    <name evidence="1" type="ORF">CHX27_12305</name>
</gene>
<keyword evidence="2" id="KW-1185">Reference proteome</keyword>
<evidence type="ECO:0000313" key="1">
    <source>
        <dbReference type="EMBL" id="OYQ42276.1"/>
    </source>
</evidence>
<name>A0A255ZLC6_9FLAO</name>
<dbReference type="EMBL" id="NOXX01000215">
    <property type="protein sequence ID" value="OYQ42276.1"/>
    <property type="molecule type" value="Genomic_DNA"/>
</dbReference>
<proteinExistence type="predicted"/>
<organism evidence="1 2">
    <name type="scientific">Flavobacterium aurantiibacter</name>
    <dbReference type="NCBI Taxonomy" id="2023067"/>
    <lineage>
        <taxon>Bacteria</taxon>
        <taxon>Pseudomonadati</taxon>
        <taxon>Bacteroidota</taxon>
        <taxon>Flavobacteriia</taxon>
        <taxon>Flavobacteriales</taxon>
        <taxon>Flavobacteriaceae</taxon>
        <taxon>Flavobacterium</taxon>
    </lineage>
</organism>